<evidence type="ECO:0000313" key="3">
    <source>
        <dbReference type="Proteomes" id="UP000095228"/>
    </source>
</evidence>
<feature type="signal peptide" evidence="1">
    <location>
        <begin position="1"/>
        <end position="20"/>
    </location>
</feature>
<feature type="chain" id="PRO_5009105372" evidence="1">
    <location>
        <begin position="21"/>
        <end position="134"/>
    </location>
</feature>
<name>A0A1D8AWC2_9BACT</name>
<organism evidence="2 3">
    <name type="scientific">Lacunisphaera limnophila</name>
    <dbReference type="NCBI Taxonomy" id="1838286"/>
    <lineage>
        <taxon>Bacteria</taxon>
        <taxon>Pseudomonadati</taxon>
        <taxon>Verrucomicrobiota</taxon>
        <taxon>Opitutia</taxon>
        <taxon>Opitutales</taxon>
        <taxon>Opitutaceae</taxon>
        <taxon>Lacunisphaera</taxon>
    </lineage>
</organism>
<dbReference type="EMBL" id="CP016094">
    <property type="protein sequence ID" value="AOS45189.1"/>
    <property type="molecule type" value="Genomic_DNA"/>
</dbReference>
<gene>
    <name evidence="2" type="ORF">Verru16b_02267</name>
</gene>
<dbReference type="RefSeq" id="WP_069962370.1">
    <property type="nucleotide sequence ID" value="NZ_CP016094.1"/>
</dbReference>
<protein>
    <submittedName>
        <fullName evidence="2">Uncharacterized protein</fullName>
    </submittedName>
</protein>
<reference evidence="2 3" key="1">
    <citation type="submission" date="2016-06" db="EMBL/GenBank/DDBJ databases">
        <title>Three novel species with peptidoglycan cell walls form the new genus Lacunisphaera gen. nov. in the family Opitutaceae of the verrucomicrobial subdivision 4.</title>
        <authorList>
            <person name="Rast P."/>
            <person name="Gloeckner I."/>
            <person name="Jogler M."/>
            <person name="Boedeker C."/>
            <person name="Jeske O."/>
            <person name="Wiegand S."/>
            <person name="Reinhardt R."/>
            <person name="Schumann P."/>
            <person name="Rohde M."/>
            <person name="Spring S."/>
            <person name="Gloeckner F.O."/>
            <person name="Jogler C."/>
        </authorList>
    </citation>
    <scope>NUCLEOTIDE SEQUENCE [LARGE SCALE GENOMIC DNA]</scope>
    <source>
        <strain evidence="2 3">IG16b</strain>
    </source>
</reference>
<keyword evidence="3" id="KW-1185">Reference proteome</keyword>
<evidence type="ECO:0000313" key="2">
    <source>
        <dbReference type="EMBL" id="AOS45189.1"/>
    </source>
</evidence>
<proteinExistence type="predicted"/>
<keyword evidence="1" id="KW-0732">Signal</keyword>
<dbReference type="STRING" id="1838286.Verru16b_02267"/>
<sequence length="134" mass="14752">MNRHLLALLLLAVLSPFASAADKLKELVIRPGDTLYARFEVDGKKLKLVAVSPQPDAGAQVIFSAQPDPEKKILKLRVENKLAKDLVYKVVISSKTLKLRSPAQVTPVVAGKLANESFPGMVEEIQAFDFKFPR</sequence>
<evidence type="ECO:0000256" key="1">
    <source>
        <dbReference type="SAM" id="SignalP"/>
    </source>
</evidence>
<dbReference type="AlphaFoldDB" id="A0A1D8AWC2"/>
<dbReference type="Proteomes" id="UP000095228">
    <property type="component" value="Chromosome"/>
</dbReference>
<accession>A0A1D8AWC2</accession>
<dbReference type="OrthoDB" id="9863075at2"/>
<dbReference type="KEGG" id="obg:Verru16b_02267"/>